<dbReference type="Gene3D" id="3.40.50.300">
    <property type="entry name" value="P-loop containing nucleotide triphosphate hydrolases"/>
    <property type="match status" value="1"/>
</dbReference>
<organism evidence="12 13">
    <name type="scientific">Actinoallomurus bryophytorum</name>
    <dbReference type="NCBI Taxonomy" id="1490222"/>
    <lineage>
        <taxon>Bacteria</taxon>
        <taxon>Bacillati</taxon>
        <taxon>Actinomycetota</taxon>
        <taxon>Actinomycetes</taxon>
        <taxon>Streptosporangiales</taxon>
        <taxon>Thermomonosporaceae</taxon>
        <taxon>Actinoallomurus</taxon>
    </lineage>
</organism>
<dbReference type="GO" id="GO:0016887">
    <property type="term" value="F:ATP hydrolysis activity"/>
    <property type="evidence" value="ECO:0007669"/>
    <property type="project" value="InterPro"/>
</dbReference>
<dbReference type="Gene3D" id="1.20.1560.10">
    <property type="entry name" value="ABC transporter type 1, transmembrane domain"/>
    <property type="match status" value="1"/>
</dbReference>
<dbReference type="InterPro" id="IPR036640">
    <property type="entry name" value="ABC1_TM_sf"/>
</dbReference>
<dbReference type="InterPro" id="IPR039421">
    <property type="entry name" value="Type_1_exporter"/>
</dbReference>
<dbReference type="GO" id="GO:0015421">
    <property type="term" value="F:ABC-type oligopeptide transporter activity"/>
    <property type="evidence" value="ECO:0007669"/>
    <property type="project" value="TreeGrafter"/>
</dbReference>
<dbReference type="Pfam" id="PF00005">
    <property type="entry name" value="ABC_tran"/>
    <property type="match status" value="1"/>
</dbReference>
<keyword evidence="13" id="KW-1185">Reference proteome</keyword>
<feature type="transmembrane region" description="Helical" evidence="9">
    <location>
        <begin position="275"/>
        <end position="298"/>
    </location>
</feature>
<dbReference type="InterPro" id="IPR003593">
    <property type="entry name" value="AAA+_ATPase"/>
</dbReference>
<keyword evidence="5" id="KW-0547">Nucleotide-binding</keyword>
<dbReference type="EMBL" id="VFOZ01000001">
    <property type="protein sequence ID" value="TQL98965.1"/>
    <property type="molecule type" value="Genomic_DNA"/>
</dbReference>
<name>A0A543CPD6_9ACTN</name>
<dbReference type="InterPro" id="IPR003439">
    <property type="entry name" value="ABC_transporter-like_ATP-bd"/>
</dbReference>
<keyword evidence="4 9" id="KW-0812">Transmembrane</keyword>
<keyword evidence="6 12" id="KW-0067">ATP-binding</keyword>
<dbReference type="GO" id="GO:0005886">
    <property type="term" value="C:plasma membrane"/>
    <property type="evidence" value="ECO:0007669"/>
    <property type="project" value="UniProtKB-SubCell"/>
</dbReference>
<dbReference type="CDD" id="cd18548">
    <property type="entry name" value="ABC_6TM_Tm287_like"/>
    <property type="match status" value="1"/>
</dbReference>
<evidence type="ECO:0000256" key="9">
    <source>
        <dbReference type="SAM" id="Phobius"/>
    </source>
</evidence>
<gene>
    <name evidence="12" type="ORF">FB559_4618</name>
</gene>
<evidence type="ECO:0000256" key="5">
    <source>
        <dbReference type="ARBA" id="ARBA00022741"/>
    </source>
</evidence>
<evidence type="ECO:0000256" key="2">
    <source>
        <dbReference type="ARBA" id="ARBA00022448"/>
    </source>
</evidence>
<dbReference type="PROSITE" id="PS50929">
    <property type="entry name" value="ABC_TM1F"/>
    <property type="match status" value="1"/>
</dbReference>
<feature type="transmembrane region" description="Helical" evidence="9">
    <location>
        <begin position="165"/>
        <end position="189"/>
    </location>
</feature>
<evidence type="ECO:0000313" key="12">
    <source>
        <dbReference type="EMBL" id="TQL98965.1"/>
    </source>
</evidence>
<keyword evidence="2" id="KW-0813">Transport</keyword>
<dbReference type="PROSITE" id="PS50893">
    <property type="entry name" value="ABC_TRANSPORTER_2"/>
    <property type="match status" value="1"/>
</dbReference>
<keyword evidence="7 9" id="KW-1133">Transmembrane helix</keyword>
<evidence type="ECO:0000256" key="1">
    <source>
        <dbReference type="ARBA" id="ARBA00004651"/>
    </source>
</evidence>
<dbReference type="AlphaFoldDB" id="A0A543CPD6"/>
<comment type="subcellular location">
    <subcellularLocation>
        <location evidence="1">Cell membrane</location>
        <topology evidence="1">Multi-pass membrane protein</topology>
    </subcellularLocation>
</comment>
<evidence type="ECO:0000256" key="3">
    <source>
        <dbReference type="ARBA" id="ARBA00022475"/>
    </source>
</evidence>
<comment type="caution">
    <text evidence="12">The sequence shown here is derived from an EMBL/GenBank/DDBJ whole genome shotgun (WGS) entry which is preliminary data.</text>
</comment>
<evidence type="ECO:0000256" key="6">
    <source>
        <dbReference type="ARBA" id="ARBA00022840"/>
    </source>
</evidence>
<dbReference type="SUPFAM" id="SSF52540">
    <property type="entry name" value="P-loop containing nucleoside triphosphate hydrolases"/>
    <property type="match status" value="1"/>
</dbReference>
<dbReference type="FunFam" id="1.20.1560.10:FF:000040">
    <property type="entry name" value="Multidrug ABC transporter ATP-binding protein"/>
    <property type="match status" value="1"/>
</dbReference>
<dbReference type="SUPFAM" id="SSF90123">
    <property type="entry name" value="ABC transporter transmembrane region"/>
    <property type="match status" value="1"/>
</dbReference>
<feature type="transmembrane region" description="Helical" evidence="9">
    <location>
        <begin position="92"/>
        <end position="116"/>
    </location>
</feature>
<sequence>MAREAGALRGIFRIYPPSPLPQERQPLAPVLLDRESLRVLIRLLRAHLRPYRKPLALVVALQLVQTLATLYLPTLNADIIDNGVVKGDTGYIMHTGVIMLTVALVQIVCAVCAVYFGARTAMALGRDVRSAIFNRVQEFSAREVGRFGTPSLITRTTNDVQQVQMLALMTFTMMVSAPIMGVGGIILALNQNVKLSALLLVVVPVLGAVIILIITRMRSLFRLMQDRIDTINRVLREQITGVRVIRAFVRDRPEQERFATSNTELLQVSLGTGRLMALMFPTVMLCVNVSSVAVLWFGGHLIDGGSMQVGALTAFLSYLMQIMMSVMMATFMFMMVPRAEVCAERIQEVLDTESSVVPPAEPVRTTEVHGRLELRDAEFRYPGAEEPVLCGVGLVAQPGEITAIIGSTGSGKTTLLNLIPRLMDVTGGAVLVDGVDVRRLDPEVLSDAVAFVPQKPYLFSGTVASNLRYGKPGATDEELWKALEIAQGRAFVESMDGGLDAKIDQGGTNVSGGQRQRLAIARALVRRPEVYLFDDSFSALDYATDAALRAALAAETAEATVVIVAQRVSTIRHADRIVVLDEGRVVGTGTHSELMDTNETYREIVLSQLTEQEAA</sequence>
<dbReference type="InterPro" id="IPR027417">
    <property type="entry name" value="P-loop_NTPase"/>
</dbReference>
<reference evidence="12 13" key="1">
    <citation type="submission" date="2019-06" db="EMBL/GenBank/DDBJ databases">
        <title>Sequencing the genomes of 1000 actinobacteria strains.</title>
        <authorList>
            <person name="Klenk H.-P."/>
        </authorList>
    </citation>
    <scope>NUCLEOTIDE SEQUENCE [LARGE SCALE GENOMIC DNA]</scope>
    <source>
        <strain evidence="12 13">DSM 102200</strain>
    </source>
</reference>
<evidence type="ECO:0000256" key="4">
    <source>
        <dbReference type="ARBA" id="ARBA00022692"/>
    </source>
</evidence>
<dbReference type="InterPro" id="IPR011527">
    <property type="entry name" value="ABC1_TM_dom"/>
</dbReference>
<feature type="domain" description="ABC transporter" evidence="10">
    <location>
        <begin position="372"/>
        <end position="607"/>
    </location>
</feature>
<feature type="transmembrane region" description="Helical" evidence="9">
    <location>
        <begin position="195"/>
        <end position="214"/>
    </location>
</feature>
<evidence type="ECO:0000259" key="11">
    <source>
        <dbReference type="PROSITE" id="PS50929"/>
    </source>
</evidence>
<dbReference type="InterPro" id="IPR017871">
    <property type="entry name" value="ABC_transporter-like_CS"/>
</dbReference>
<dbReference type="PANTHER" id="PTHR43394">
    <property type="entry name" value="ATP-DEPENDENT PERMEASE MDL1, MITOCHONDRIAL"/>
    <property type="match status" value="1"/>
</dbReference>
<evidence type="ECO:0000259" key="10">
    <source>
        <dbReference type="PROSITE" id="PS50893"/>
    </source>
</evidence>
<proteinExistence type="predicted"/>
<keyword evidence="3" id="KW-1003">Cell membrane</keyword>
<dbReference type="Proteomes" id="UP000316096">
    <property type="component" value="Unassembled WGS sequence"/>
</dbReference>
<evidence type="ECO:0000313" key="13">
    <source>
        <dbReference type="Proteomes" id="UP000316096"/>
    </source>
</evidence>
<evidence type="ECO:0000256" key="8">
    <source>
        <dbReference type="ARBA" id="ARBA00023136"/>
    </source>
</evidence>
<feature type="transmembrane region" description="Helical" evidence="9">
    <location>
        <begin position="55"/>
        <end position="72"/>
    </location>
</feature>
<dbReference type="FunFam" id="3.40.50.300:FF:000854">
    <property type="entry name" value="Multidrug ABC transporter ATP-binding protein"/>
    <property type="match status" value="1"/>
</dbReference>
<protein>
    <submittedName>
        <fullName evidence="12">ATP-binding cassette subfamily B protein</fullName>
    </submittedName>
</protein>
<dbReference type="PANTHER" id="PTHR43394:SF1">
    <property type="entry name" value="ATP-BINDING CASSETTE SUB-FAMILY B MEMBER 10, MITOCHONDRIAL"/>
    <property type="match status" value="1"/>
</dbReference>
<dbReference type="GO" id="GO:0005524">
    <property type="term" value="F:ATP binding"/>
    <property type="evidence" value="ECO:0007669"/>
    <property type="project" value="UniProtKB-KW"/>
</dbReference>
<feature type="transmembrane region" description="Helical" evidence="9">
    <location>
        <begin position="318"/>
        <end position="336"/>
    </location>
</feature>
<accession>A0A543CPD6</accession>
<dbReference type="PROSITE" id="PS00211">
    <property type="entry name" value="ABC_TRANSPORTER_1"/>
    <property type="match status" value="1"/>
</dbReference>
<keyword evidence="8 9" id="KW-0472">Membrane</keyword>
<dbReference type="SMART" id="SM00382">
    <property type="entry name" value="AAA"/>
    <property type="match status" value="1"/>
</dbReference>
<evidence type="ECO:0000256" key="7">
    <source>
        <dbReference type="ARBA" id="ARBA00022989"/>
    </source>
</evidence>
<feature type="domain" description="ABC transmembrane type-1" evidence="11">
    <location>
        <begin position="56"/>
        <end position="338"/>
    </location>
</feature>
<dbReference type="Pfam" id="PF00664">
    <property type="entry name" value="ABC_membrane"/>
    <property type="match status" value="1"/>
</dbReference>